<dbReference type="Pfam" id="PF07885">
    <property type="entry name" value="Ion_trans_2"/>
    <property type="match status" value="1"/>
</dbReference>
<keyword evidence="4 13" id="KW-0812">Transmembrane</keyword>
<proteinExistence type="predicted"/>
<evidence type="ECO:0000256" key="1">
    <source>
        <dbReference type="ARBA" id="ARBA00004141"/>
    </source>
</evidence>
<feature type="compositionally biased region" description="Gly residues" evidence="12">
    <location>
        <begin position="1562"/>
        <end position="1587"/>
    </location>
</feature>
<keyword evidence="5" id="KW-0631">Potassium channel</keyword>
<keyword evidence="3" id="KW-0633">Potassium transport</keyword>
<evidence type="ECO:0000313" key="15">
    <source>
        <dbReference type="EMBL" id="EDS35188.1"/>
    </source>
</evidence>
<dbReference type="FunCoup" id="B0VZU6">
    <property type="interactions" value="233"/>
</dbReference>
<dbReference type="PANTHER" id="PTHR10027">
    <property type="entry name" value="CALCIUM-ACTIVATED POTASSIUM CHANNEL ALPHA CHAIN"/>
    <property type="match status" value="1"/>
</dbReference>
<dbReference type="VEuPathDB" id="VectorBase:CPIJ000215"/>
<dbReference type="Pfam" id="PF03493">
    <property type="entry name" value="BK_channel_a"/>
    <property type="match status" value="2"/>
</dbReference>
<gene>
    <name evidence="16" type="primary">6031136</name>
    <name evidence="15" type="ORF">CpipJ_CPIJ000215</name>
</gene>
<dbReference type="HOGENOM" id="CLU_003370_0_1_1"/>
<evidence type="ECO:0000313" key="17">
    <source>
        <dbReference type="Proteomes" id="UP000002320"/>
    </source>
</evidence>
<dbReference type="SUPFAM" id="SSF81324">
    <property type="entry name" value="Voltage-gated potassium channels"/>
    <property type="match status" value="1"/>
</dbReference>
<feature type="compositionally biased region" description="Polar residues" evidence="12">
    <location>
        <begin position="569"/>
        <end position="578"/>
    </location>
</feature>
<dbReference type="InParanoid" id="B0VZU6"/>
<name>B0VZU6_CULQU</name>
<feature type="compositionally biased region" description="Low complexity" evidence="12">
    <location>
        <begin position="666"/>
        <end position="676"/>
    </location>
</feature>
<feature type="region of interest" description="Disordered" evidence="12">
    <location>
        <begin position="1532"/>
        <end position="1623"/>
    </location>
</feature>
<dbReference type="Pfam" id="PF22614">
    <property type="entry name" value="Slo-like_RCK"/>
    <property type="match status" value="2"/>
</dbReference>
<dbReference type="Gene3D" id="1.10.287.70">
    <property type="match status" value="1"/>
</dbReference>
<evidence type="ECO:0000256" key="7">
    <source>
        <dbReference type="ARBA" id="ARBA00022989"/>
    </source>
</evidence>
<evidence type="ECO:0000256" key="12">
    <source>
        <dbReference type="SAM" id="MobiDB-lite"/>
    </source>
</evidence>
<dbReference type="InterPro" id="IPR003929">
    <property type="entry name" value="K_chnl_BK_asu"/>
</dbReference>
<organism>
    <name type="scientific">Culex quinquefasciatus</name>
    <name type="common">Southern house mosquito</name>
    <name type="synonym">Culex pungens</name>
    <dbReference type="NCBI Taxonomy" id="7176"/>
    <lineage>
        <taxon>Eukaryota</taxon>
        <taxon>Metazoa</taxon>
        <taxon>Ecdysozoa</taxon>
        <taxon>Arthropoda</taxon>
        <taxon>Hexapoda</taxon>
        <taxon>Insecta</taxon>
        <taxon>Pterygota</taxon>
        <taxon>Neoptera</taxon>
        <taxon>Endopterygota</taxon>
        <taxon>Diptera</taxon>
        <taxon>Nematocera</taxon>
        <taxon>Culicoidea</taxon>
        <taxon>Culicidae</taxon>
        <taxon>Culicinae</taxon>
        <taxon>Culicini</taxon>
        <taxon>Culex</taxon>
        <taxon>Culex</taxon>
    </lineage>
</organism>
<keyword evidence="6" id="KW-0630">Potassium</keyword>
<dbReference type="KEGG" id="cqu:CpipJ_CPIJ000215"/>
<dbReference type="VEuPathDB" id="VectorBase:CQUJHB003786"/>
<comment type="subcellular location">
    <subcellularLocation>
        <location evidence="1">Membrane</location>
        <topology evidence="1">Multi-pass membrane protein</topology>
    </subcellularLocation>
</comment>
<feature type="transmembrane region" description="Helical" evidence="13">
    <location>
        <begin position="85"/>
        <end position="105"/>
    </location>
</feature>
<feature type="transmembrane region" description="Helical" evidence="13">
    <location>
        <begin position="12"/>
        <end position="29"/>
    </location>
</feature>
<dbReference type="OrthoDB" id="257992at2759"/>
<feature type="compositionally biased region" description="Polar residues" evidence="12">
    <location>
        <begin position="639"/>
        <end position="652"/>
    </location>
</feature>
<feature type="compositionally biased region" description="Low complexity" evidence="12">
    <location>
        <begin position="864"/>
        <end position="883"/>
    </location>
</feature>
<sequence>MLRQFVIFGLRIRIANLLFKLLTCILYIFRVVSDLDPTFATCYGCKVSNKTEFLDSAKLTEEEFQENPIINWDAILWVNRSTELWAVQLVLALVSLTEALLIAYLGYKNDLHRAMQKSQSALSQQLTILSATLLCLVFTSVCGIQHFQRAGHRHLNLFQSTYYVVVTFSTVGYGDFVPDIWPSQLYMVIMICVALIVLPTQFEQLAFTWMERQKLGGSYSSHRAQSEKHVVVCSTTLHADTIMDFLNEFYAHPLLQDYYVVLLSPMELDTTMRMILQGSCLKDGDLARARMAEAEACFILAARNYADKTAADEHTILRSWAVKDFAPNIPQYVQIFRPENKLHVKFAEHVVCEDEFKYALLANNCTCPGASTLVTLLLHTSRGHMSGVMLSFFVAASTVALFERRTFTTSKCPTWAAECSAVEEGQQSAEEWHRLYGKCSGNEIYHIVLGDSRFFGEYEGKSFTYASFHSHRKYGVALVGVRPAELPEFYEETILLNPGPRHIMKKDDTCYYMSITKEENSAFVVNQNQTQSPDQPPKEITSNNNNNNDNHSPMAPVPSVCVRVPHSPSLGSLNSDSPGSPRATGKPPANFVLDSGSTDLATLAVPTYAESGLLTTSNANTITVSDSKQNLKEALAGTTPATPASVTTQSSLGPPAITTANHLEIPSNNNPNLLSPDVLNQRRGSRRPSILPVPDMFTSSSFSISGEDGIDGEDNESDDELDDDVPWRAPSEKIAGRNPYPEVHLISSGLIRLNNSIIILHHTASLAERSLRGSSAPRGELAYLYIHLSDGTVVLNLSEQSALSSGRVFRTRRHLRHNSPSNPTRSDGALSNFQDVTPGILHGLGSADLSLLQTVSLVLSSSGVSKCCSSSTSDSKDTTTNTTRTPPPAWQTDCSRIVKGFPPVSPFIGVSPTLCFLLKEKKPLCCLQLAQVCEHCSYRNAKEYQWQNKTIILAADYASNGIYNFIIPLRAHFRSKTSLNPIILLLERRPDIAFLDAISYFPLVYWMLGSIDCLDDLLRAGITLAENVVVVNKELSNSAEEDTLADCNTIVAVQTMFKFFPSIRSITELSQSSNMRFMQFRAHDKYALHLSKMEKREKERGSHISYMFRLPFAAGNVFSASMLDTLLYQAFVKDYVITFVRLLLGIDQAPGSGFLTSMKITKDDMWIRTYGRLYQKLCSTTCEIPIGIYRTQETSASEASHYEEEVVTTTATASSTSASGVPIKGVAEANLRGVTYRPPPAPVRKSSSCLGGCTARRGSSYSINMADEARDNHMQQIERAEIANLVRSRMESLNLPSIDYDDVSEKRNHLSYVIINPSCDLKLEEGDIIYLVRPSPFSAQKTFERHNSRRKSNISFCSNINLAAAAAGSRRGSGIGLNTIGGPQSMSGYVTPRAPPLVTTKSNSLSLPDSPNALGQMRGRSNSLRVSTPRRSRQAALDVTLAKAAQSIQFLSPQIDSDILLRRSNSLRQGLPNIGNSGRRKSSLEEIGISHFATLMQAANHSNPIKIALNGSIGLEVTPPEEPLPVIGVPVPTGSGGGVNPSTLGSTMGGSTLGLSTIHDSNGGGGGGSGNGRNGNHGGLGPGGLVGGSTSNLATLRENESSSPSSGGGGGPGGQQHLHGTIV</sequence>
<dbReference type="EnsemblMetazoa" id="CPIJ000215-RA">
    <property type="protein sequence ID" value="CPIJ000215-PA"/>
    <property type="gene ID" value="CPIJ000215"/>
</dbReference>
<evidence type="ECO:0000256" key="13">
    <source>
        <dbReference type="SAM" id="Phobius"/>
    </source>
</evidence>
<dbReference type="GO" id="GO:0015271">
    <property type="term" value="F:outward rectifier potassium channel activity"/>
    <property type="evidence" value="ECO:0007669"/>
    <property type="project" value="TreeGrafter"/>
</dbReference>
<evidence type="ECO:0000256" key="4">
    <source>
        <dbReference type="ARBA" id="ARBA00022692"/>
    </source>
</evidence>
<keyword evidence="9 13" id="KW-0472">Membrane</keyword>
<keyword evidence="7 13" id="KW-1133">Transmembrane helix</keyword>
<dbReference type="InterPro" id="IPR013099">
    <property type="entry name" value="K_chnl_dom"/>
</dbReference>
<dbReference type="Gene3D" id="3.40.50.720">
    <property type="entry name" value="NAD(P)-binding Rossmann-like Domain"/>
    <property type="match status" value="2"/>
</dbReference>
<feature type="compositionally biased region" description="Acidic residues" evidence="12">
    <location>
        <begin position="708"/>
        <end position="724"/>
    </location>
</feature>
<evidence type="ECO:0000256" key="8">
    <source>
        <dbReference type="ARBA" id="ARBA00023065"/>
    </source>
</evidence>
<dbReference type="GO" id="GO:0005228">
    <property type="term" value="F:intracellular sodium-activated potassium channel activity"/>
    <property type="evidence" value="ECO:0007669"/>
    <property type="project" value="TreeGrafter"/>
</dbReference>
<evidence type="ECO:0000256" key="9">
    <source>
        <dbReference type="ARBA" id="ARBA00023136"/>
    </source>
</evidence>
<feature type="domain" description="RCK N-terminal" evidence="14">
    <location>
        <begin position="227"/>
        <end position="351"/>
    </location>
</feature>
<dbReference type="PANTHER" id="PTHR10027:SF10">
    <property type="entry name" value="SLOWPOKE 2, ISOFORM D"/>
    <property type="match status" value="1"/>
</dbReference>
<accession>B0VZU6</accession>
<evidence type="ECO:0000256" key="3">
    <source>
        <dbReference type="ARBA" id="ARBA00022538"/>
    </source>
</evidence>
<dbReference type="eggNOG" id="KOG3193">
    <property type="taxonomic scope" value="Eukaryota"/>
</dbReference>
<keyword evidence="2" id="KW-0813">Transport</keyword>
<dbReference type="InterPro" id="IPR003148">
    <property type="entry name" value="RCK_N"/>
</dbReference>
<dbReference type="FunFam" id="1.10.287.70:FF:000058">
    <property type="entry name" value="Potassium sodium-activated channel subfamily T member 2"/>
    <property type="match status" value="1"/>
</dbReference>
<dbReference type="InterPro" id="IPR047871">
    <property type="entry name" value="K_chnl_Slo-like"/>
</dbReference>
<dbReference type="PROSITE" id="PS51201">
    <property type="entry name" value="RCK_N"/>
    <property type="match status" value="1"/>
</dbReference>
<evidence type="ECO:0000256" key="2">
    <source>
        <dbReference type="ARBA" id="ARBA00022448"/>
    </source>
</evidence>
<evidence type="ECO:0000256" key="6">
    <source>
        <dbReference type="ARBA" id="ARBA00022958"/>
    </source>
</evidence>
<dbReference type="GO" id="GO:0005886">
    <property type="term" value="C:plasma membrane"/>
    <property type="evidence" value="ECO:0007669"/>
    <property type="project" value="TreeGrafter"/>
</dbReference>
<keyword evidence="10 15" id="KW-0407">Ion channel</keyword>
<evidence type="ECO:0000256" key="11">
    <source>
        <dbReference type="ARBA" id="ARBA00034430"/>
    </source>
</evidence>
<dbReference type="EMBL" id="DS231815">
    <property type="protein sequence ID" value="EDS35188.1"/>
    <property type="molecule type" value="Genomic_DNA"/>
</dbReference>
<feature type="region of interest" description="Disordered" evidence="12">
    <location>
        <begin position="864"/>
        <end position="888"/>
    </location>
</feature>
<evidence type="ECO:0000259" key="14">
    <source>
        <dbReference type="PROSITE" id="PS51201"/>
    </source>
</evidence>
<feature type="region of interest" description="Disordered" evidence="12">
    <location>
        <begin position="1400"/>
        <end position="1431"/>
    </location>
</feature>
<evidence type="ECO:0000313" key="16">
    <source>
        <dbReference type="EnsemblMetazoa" id="CPIJ000215-PA"/>
    </source>
</evidence>
<reference evidence="16" key="2">
    <citation type="submission" date="2021-02" db="UniProtKB">
        <authorList>
            <consortium name="EnsemblMetazoa"/>
        </authorList>
    </citation>
    <scope>IDENTIFICATION</scope>
    <source>
        <strain evidence="16">JHB</strain>
    </source>
</reference>
<feature type="transmembrane region" description="Helical" evidence="13">
    <location>
        <begin position="126"/>
        <end position="147"/>
    </location>
</feature>
<evidence type="ECO:0000256" key="5">
    <source>
        <dbReference type="ARBA" id="ARBA00022826"/>
    </source>
</evidence>
<keyword evidence="17" id="KW-1185">Reference proteome</keyword>
<feature type="compositionally biased region" description="Polar residues" evidence="12">
    <location>
        <begin position="1400"/>
        <end position="1409"/>
    </location>
</feature>
<dbReference type="OMA" id="SDVHPTY"/>
<protein>
    <submittedName>
        <fullName evidence="15 16">Sodium-and chloride-activated ATP-sensitive potassium channel</fullName>
    </submittedName>
</protein>
<feature type="region of interest" description="Disordered" evidence="12">
    <location>
        <begin position="637"/>
        <end position="725"/>
    </location>
</feature>
<comment type="catalytic activity">
    <reaction evidence="11">
        <text>K(+)(in) = K(+)(out)</text>
        <dbReference type="Rhea" id="RHEA:29463"/>
        <dbReference type="ChEBI" id="CHEBI:29103"/>
    </reaction>
</comment>
<dbReference type="FunFam" id="3.40.50.720:FF:000034">
    <property type="entry name" value="Potassium channel subfamily T member 1"/>
    <property type="match status" value="1"/>
</dbReference>
<feature type="region of interest" description="Disordered" evidence="12">
    <location>
        <begin position="527"/>
        <end position="591"/>
    </location>
</feature>
<reference evidence="15" key="1">
    <citation type="submission" date="2007-03" db="EMBL/GenBank/DDBJ databases">
        <title>Annotation of Culex pipiens quinquefasciatus.</title>
        <authorList>
            <consortium name="The Broad Institute Genome Sequencing Platform"/>
            <person name="Atkinson P.W."/>
            <person name="Hemingway J."/>
            <person name="Christensen B.M."/>
            <person name="Higgs S."/>
            <person name="Kodira C."/>
            <person name="Hannick L."/>
            <person name="Megy K."/>
            <person name="O'Leary S."/>
            <person name="Pearson M."/>
            <person name="Haas B.J."/>
            <person name="Mauceli E."/>
            <person name="Wortman J.R."/>
            <person name="Lee N.H."/>
            <person name="Guigo R."/>
            <person name="Stanke M."/>
            <person name="Alvarado L."/>
            <person name="Amedeo P."/>
            <person name="Antoine C.H."/>
            <person name="Arensburger P."/>
            <person name="Bidwell S.L."/>
            <person name="Crawford M."/>
            <person name="Camaro F."/>
            <person name="Devon K."/>
            <person name="Engels R."/>
            <person name="Hammond M."/>
            <person name="Howarth C."/>
            <person name="Koehrsen M."/>
            <person name="Lawson D."/>
            <person name="Montgomery P."/>
            <person name="Nene V."/>
            <person name="Nusbaum C."/>
            <person name="Puiu D."/>
            <person name="Romero-Severson J."/>
            <person name="Severson D.W."/>
            <person name="Shumway M."/>
            <person name="Sisk P."/>
            <person name="Stolte C."/>
            <person name="Zeng Q."/>
            <person name="Eisenstadt E."/>
            <person name="Fraser-Liggett C."/>
            <person name="Strausberg R."/>
            <person name="Galagan J."/>
            <person name="Birren B."/>
            <person name="Collins F.H."/>
        </authorList>
    </citation>
    <scope>NUCLEOTIDE SEQUENCE [LARGE SCALE GENOMIC DNA]</scope>
    <source>
        <strain evidence="15">JHB</strain>
    </source>
</reference>
<dbReference type="Proteomes" id="UP000002320">
    <property type="component" value="Unassembled WGS sequence"/>
</dbReference>
<keyword evidence="8" id="KW-0406">Ion transport</keyword>
<evidence type="ECO:0000256" key="10">
    <source>
        <dbReference type="ARBA" id="ARBA00023303"/>
    </source>
</evidence>
<dbReference type="FunFam" id="3.40.50.720:FF:000011">
    <property type="entry name" value="Potassium channel subfamily T member 1"/>
    <property type="match status" value="1"/>
</dbReference>